<accession>A0ABP8HZ61</accession>
<protein>
    <submittedName>
        <fullName evidence="8">Sigma-70 family RNA polymerase sigma factor</fullName>
    </submittedName>
</protein>
<evidence type="ECO:0000256" key="4">
    <source>
        <dbReference type="ARBA" id="ARBA00023125"/>
    </source>
</evidence>
<dbReference type="InterPro" id="IPR013249">
    <property type="entry name" value="RNA_pol_sigma70_r4_t2"/>
</dbReference>
<evidence type="ECO:0000259" key="7">
    <source>
        <dbReference type="Pfam" id="PF08281"/>
    </source>
</evidence>
<dbReference type="InterPro" id="IPR039425">
    <property type="entry name" value="RNA_pol_sigma-70-like"/>
</dbReference>
<evidence type="ECO:0000256" key="5">
    <source>
        <dbReference type="ARBA" id="ARBA00023163"/>
    </source>
</evidence>
<dbReference type="InterPro" id="IPR013325">
    <property type="entry name" value="RNA_pol_sigma_r2"/>
</dbReference>
<keyword evidence="4" id="KW-0238">DNA-binding</keyword>
<evidence type="ECO:0000256" key="1">
    <source>
        <dbReference type="ARBA" id="ARBA00010641"/>
    </source>
</evidence>
<dbReference type="PANTHER" id="PTHR43133:SF8">
    <property type="entry name" value="RNA POLYMERASE SIGMA FACTOR HI_1459-RELATED"/>
    <property type="match status" value="1"/>
</dbReference>
<evidence type="ECO:0000313" key="9">
    <source>
        <dbReference type="Proteomes" id="UP001501294"/>
    </source>
</evidence>
<comment type="similarity">
    <text evidence="1">Belongs to the sigma-70 factor family. ECF subfamily.</text>
</comment>
<dbReference type="SUPFAM" id="SSF88946">
    <property type="entry name" value="Sigma2 domain of RNA polymerase sigma factors"/>
    <property type="match status" value="1"/>
</dbReference>
<keyword evidence="9" id="KW-1185">Reference proteome</keyword>
<dbReference type="CDD" id="cd06171">
    <property type="entry name" value="Sigma70_r4"/>
    <property type="match status" value="1"/>
</dbReference>
<comment type="caution">
    <text evidence="8">The sequence shown here is derived from an EMBL/GenBank/DDBJ whole genome shotgun (WGS) entry which is preliminary data.</text>
</comment>
<dbReference type="RefSeq" id="WP_223576618.1">
    <property type="nucleotide sequence ID" value="NZ_BAABFU010000001.1"/>
</dbReference>
<sequence>MSNAVSQLDDYCRKSLVFAVQLLGNQSDAEDVVQASIEKALAHPKAPKGGVDLQKWLYRVVRNASIDHLRKQSREAPLEETAVAKATDESPERQLANEQIKLRLRDALNALPVHHRELVVLRDYHGHSYDDIAEILSIAKGTVMSRLHRARLALREALSDLQHERGAE</sequence>
<dbReference type="Gene3D" id="1.10.10.10">
    <property type="entry name" value="Winged helix-like DNA-binding domain superfamily/Winged helix DNA-binding domain"/>
    <property type="match status" value="1"/>
</dbReference>
<keyword evidence="5" id="KW-0804">Transcription</keyword>
<name>A0ABP8HZ61_9GAMM</name>
<dbReference type="Pfam" id="PF04542">
    <property type="entry name" value="Sigma70_r2"/>
    <property type="match status" value="1"/>
</dbReference>
<gene>
    <name evidence="8" type="ORF">GCM10023150_10760</name>
</gene>
<dbReference type="NCBIfam" id="TIGR02937">
    <property type="entry name" value="sigma70-ECF"/>
    <property type="match status" value="1"/>
</dbReference>
<proteinExistence type="inferred from homology"/>
<reference evidence="9" key="1">
    <citation type="journal article" date="2019" name="Int. J. Syst. Evol. Microbiol.">
        <title>The Global Catalogue of Microorganisms (GCM) 10K type strain sequencing project: providing services to taxonomists for standard genome sequencing and annotation.</title>
        <authorList>
            <consortium name="The Broad Institute Genomics Platform"/>
            <consortium name="The Broad Institute Genome Sequencing Center for Infectious Disease"/>
            <person name="Wu L."/>
            <person name="Ma J."/>
        </authorList>
    </citation>
    <scope>NUCLEOTIDE SEQUENCE [LARGE SCALE GENOMIC DNA]</scope>
    <source>
        <strain evidence="9">JCM 17727</strain>
    </source>
</reference>
<evidence type="ECO:0000256" key="3">
    <source>
        <dbReference type="ARBA" id="ARBA00023082"/>
    </source>
</evidence>
<keyword evidence="2" id="KW-0805">Transcription regulation</keyword>
<organism evidence="8 9">
    <name type="scientific">Kangiella taiwanensis</name>
    <dbReference type="NCBI Taxonomy" id="1079179"/>
    <lineage>
        <taxon>Bacteria</taxon>
        <taxon>Pseudomonadati</taxon>
        <taxon>Pseudomonadota</taxon>
        <taxon>Gammaproteobacteria</taxon>
        <taxon>Kangiellales</taxon>
        <taxon>Kangiellaceae</taxon>
        <taxon>Kangiella</taxon>
    </lineage>
</organism>
<dbReference type="Proteomes" id="UP001501294">
    <property type="component" value="Unassembled WGS sequence"/>
</dbReference>
<dbReference type="EMBL" id="BAABFU010000001">
    <property type="protein sequence ID" value="GAA4347848.1"/>
    <property type="molecule type" value="Genomic_DNA"/>
</dbReference>
<feature type="domain" description="RNA polymerase sigma factor 70 region 4 type 2" evidence="7">
    <location>
        <begin position="102"/>
        <end position="154"/>
    </location>
</feature>
<feature type="domain" description="RNA polymerase sigma-70 region 2" evidence="6">
    <location>
        <begin position="18"/>
        <end position="74"/>
    </location>
</feature>
<dbReference type="PANTHER" id="PTHR43133">
    <property type="entry name" value="RNA POLYMERASE ECF-TYPE SIGMA FACTO"/>
    <property type="match status" value="1"/>
</dbReference>
<dbReference type="InterPro" id="IPR014284">
    <property type="entry name" value="RNA_pol_sigma-70_dom"/>
</dbReference>
<dbReference type="InterPro" id="IPR007627">
    <property type="entry name" value="RNA_pol_sigma70_r2"/>
</dbReference>
<keyword evidence="3" id="KW-0731">Sigma factor</keyword>
<dbReference type="SUPFAM" id="SSF88659">
    <property type="entry name" value="Sigma3 and sigma4 domains of RNA polymerase sigma factors"/>
    <property type="match status" value="1"/>
</dbReference>
<evidence type="ECO:0000256" key="2">
    <source>
        <dbReference type="ARBA" id="ARBA00023015"/>
    </source>
</evidence>
<evidence type="ECO:0000259" key="6">
    <source>
        <dbReference type="Pfam" id="PF04542"/>
    </source>
</evidence>
<dbReference type="Pfam" id="PF08281">
    <property type="entry name" value="Sigma70_r4_2"/>
    <property type="match status" value="1"/>
</dbReference>
<dbReference type="InterPro" id="IPR036388">
    <property type="entry name" value="WH-like_DNA-bd_sf"/>
</dbReference>
<dbReference type="InterPro" id="IPR013324">
    <property type="entry name" value="RNA_pol_sigma_r3/r4-like"/>
</dbReference>
<evidence type="ECO:0000313" key="8">
    <source>
        <dbReference type="EMBL" id="GAA4347848.1"/>
    </source>
</evidence>
<dbReference type="Gene3D" id="1.10.1740.10">
    <property type="match status" value="1"/>
</dbReference>